<feature type="compositionally biased region" description="Low complexity" evidence="1">
    <location>
        <begin position="228"/>
        <end position="242"/>
    </location>
</feature>
<evidence type="ECO:0000313" key="3">
    <source>
        <dbReference type="EMBL" id="WMV33662.1"/>
    </source>
</evidence>
<proteinExistence type="predicted"/>
<dbReference type="InterPro" id="IPR025312">
    <property type="entry name" value="DUF4216"/>
</dbReference>
<name>A0AAF0R4A4_SOLVR</name>
<keyword evidence="4" id="KW-1185">Reference proteome</keyword>
<feature type="region of interest" description="Disordered" evidence="1">
    <location>
        <begin position="223"/>
        <end position="251"/>
    </location>
</feature>
<sequence>MANLLSLSRGPLPYVTRFKGHIVNGYRFHVQEYDKYLKTQNCGVVVVGETGEEQKPMNYYGELIEILELQFVGERRVILFQCTWFDVYDQKKGVKMDEYGFVDMNPSKTLKYEMGQASKIPKHGLIQPGALAKGLGQSLKVMSTTRVSAEQRTSIFKNRSYNATTSKLNKLADNSFHVHPCLDEKEDNDPFHQGTEMNQYTLTSGATARGQTLGINVEKSPLIDKNRSNTTTSSRNKSAKTSIPVPPNFYPMEDDDTLFQESKVTRDAQRSDNLKKSAFEFDKSKKVIGVPRFAQKSDTSPFESRKAKKVFEVAQGAKETETNMLAYDSSISSVPAINIL</sequence>
<feature type="domain" description="DUF4216" evidence="2">
    <location>
        <begin position="67"/>
        <end position="110"/>
    </location>
</feature>
<dbReference type="Proteomes" id="UP001234989">
    <property type="component" value="Chromosome 6"/>
</dbReference>
<dbReference type="AlphaFoldDB" id="A0AAF0R4A4"/>
<reference evidence="3" key="1">
    <citation type="submission" date="2023-08" db="EMBL/GenBank/DDBJ databases">
        <title>A de novo genome assembly of Solanum verrucosum Schlechtendal, a Mexican diploid species geographically isolated from the other diploid A-genome species in potato relatives.</title>
        <authorList>
            <person name="Hosaka K."/>
        </authorList>
    </citation>
    <scope>NUCLEOTIDE SEQUENCE</scope>
    <source>
        <tissue evidence="3">Young leaves</tissue>
    </source>
</reference>
<dbReference type="PANTHER" id="PTHR48258">
    <property type="entry name" value="DUF4218 DOMAIN-CONTAINING PROTEIN-RELATED"/>
    <property type="match status" value="1"/>
</dbReference>
<protein>
    <recommendedName>
        <fullName evidence="2">DUF4216 domain-containing protein</fullName>
    </recommendedName>
</protein>
<evidence type="ECO:0000259" key="2">
    <source>
        <dbReference type="Pfam" id="PF13952"/>
    </source>
</evidence>
<dbReference type="Pfam" id="PF13952">
    <property type="entry name" value="DUF4216"/>
    <property type="match status" value="1"/>
</dbReference>
<organism evidence="3 4">
    <name type="scientific">Solanum verrucosum</name>
    <dbReference type="NCBI Taxonomy" id="315347"/>
    <lineage>
        <taxon>Eukaryota</taxon>
        <taxon>Viridiplantae</taxon>
        <taxon>Streptophyta</taxon>
        <taxon>Embryophyta</taxon>
        <taxon>Tracheophyta</taxon>
        <taxon>Spermatophyta</taxon>
        <taxon>Magnoliopsida</taxon>
        <taxon>eudicotyledons</taxon>
        <taxon>Gunneridae</taxon>
        <taxon>Pentapetalae</taxon>
        <taxon>asterids</taxon>
        <taxon>lamiids</taxon>
        <taxon>Solanales</taxon>
        <taxon>Solanaceae</taxon>
        <taxon>Solanoideae</taxon>
        <taxon>Solaneae</taxon>
        <taxon>Solanum</taxon>
    </lineage>
</organism>
<dbReference type="PANTHER" id="PTHR48258:SF11">
    <property type="entry name" value="TDCA1-ORF2 PROTEIN"/>
    <property type="match status" value="1"/>
</dbReference>
<gene>
    <name evidence="3" type="ORF">MTR67_027047</name>
</gene>
<evidence type="ECO:0000313" key="4">
    <source>
        <dbReference type="Proteomes" id="UP001234989"/>
    </source>
</evidence>
<dbReference type="EMBL" id="CP133617">
    <property type="protein sequence ID" value="WMV33662.1"/>
    <property type="molecule type" value="Genomic_DNA"/>
</dbReference>
<accession>A0AAF0R4A4</accession>
<evidence type="ECO:0000256" key="1">
    <source>
        <dbReference type="SAM" id="MobiDB-lite"/>
    </source>
</evidence>